<evidence type="ECO:0000313" key="2">
    <source>
        <dbReference type="Proteomes" id="UP001161247"/>
    </source>
</evidence>
<sequence>MSPPIGTATSIHHSISLIFVSPEFHKKPCFKPLFPPHADQNVVLKSRLNHQFVSSRASSGRAYYSISANSRGISDSRDDLLRDKDWTIDPELRAVLELATDSELFELEHILFGPSYLSPLLKSMSKRDEIDYFMIGVDPEEREHYICMLAKRFLYLAADAYSILRFRRPSYRDVLLGVRKKLQVPCSSKLSTEDLEAEIFLHLLQDYTREDFQRFYSLEDDVMLSDGNGPLERGLSQWKVQTTAALRGGLAEIRSLILKGGGVLTVGKMYEVLGRKLSGVMFQEAAKYQLKKEVIKKGVQVAATSLESRVALLAAEEGLAAAAFNYLGLRALMTFFGSMLWGFLVADVVKQMAGTDYARILRAIYAFAQIRILRTYRSPSDSG</sequence>
<name>A0AAV1E2R2_OLDCO</name>
<organism evidence="1 2">
    <name type="scientific">Oldenlandia corymbosa var. corymbosa</name>
    <dbReference type="NCBI Taxonomy" id="529605"/>
    <lineage>
        <taxon>Eukaryota</taxon>
        <taxon>Viridiplantae</taxon>
        <taxon>Streptophyta</taxon>
        <taxon>Embryophyta</taxon>
        <taxon>Tracheophyta</taxon>
        <taxon>Spermatophyta</taxon>
        <taxon>Magnoliopsida</taxon>
        <taxon>eudicotyledons</taxon>
        <taxon>Gunneridae</taxon>
        <taxon>Pentapetalae</taxon>
        <taxon>asterids</taxon>
        <taxon>lamiids</taxon>
        <taxon>Gentianales</taxon>
        <taxon>Rubiaceae</taxon>
        <taxon>Rubioideae</taxon>
        <taxon>Spermacoceae</taxon>
        <taxon>Hedyotis-Oldenlandia complex</taxon>
        <taxon>Oldenlandia</taxon>
    </lineage>
</organism>
<dbReference type="Proteomes" id="UP001161247">
    <property type="component" value="Chromosome 7"/>
</dbReference>
<keyword evidence="2" id="KW-1185">Reference proteome</keyword>
<evidence type="ECO:0000313" key="1">
    <source>
        <dbReference type="EMBL" id="CAI9113279.1"/>
    </source>
</evidence>
<gene>
    <name evidence="1" type="ORF">OLC1_LOCUS20322</name>
</gene>
<dbReference type="EMBL" id="OX459124">
    <property type="protein sequence ID" value="CAI9113279.1"/>
    <property type="molecule type" value="Genomic_DNA"/>
</dbReference>
<dbReference type="AlphaFoldDB" id="A0AAV1E2R2"/>
<dbReference type="PANTHER" id="PTHR37203:SF3">
    <property type="entry name" value="SLR0975 PROTEIN"/>
    <property type="match status" value="1"/>
</dbReference>
<reference evidence="1" key="1">
    <citation type="submission" date="2023-03" db="EMBL/GenBank/DDBJ databases">
        <authorList>
            <person name="Julca I."/>
        </authorList>
    </citation>
    <scope>NUCLEOTIDE SEQUENCE</scope>
</reference>
<protein>
    <submittedName>
        <fullName evidence="1">OLC1v1013852C1</fullName>
    </submittedName>
</protein>
<dbReference type="PANTHER" id="PTHR37203">
    <property type="match status" value="1"/>
</dbReference>
<accession>A0AAV1E2R2</accession>
<proteinExistence type="predicted"/>